<feature type="transmembrane region" description="Helical" evidence="1">
    <location>
        <begin position="104"/>
        <end position="129"/>
    </location>
</feature>
<keyword evidence="1" id="KW-1133">Transmembrane helix</keyword>
<accession>A0A6J7DWT6</accession>
<keyword evidence="1" id="KW-0812">Transmembrane</keyword>
<proteinExistence type="predicted"/>
<keyword evidence="1" id="KW-0472">Membrane</keyword>
<dbReference type="EMBL" id="CAFBLH010000040">
    <property type="protein sequence ID" value="CAB4874028.1"/>
    <property type="molecule type" value="Genomic_DNA"/>
</dbReference>
<protein>
    <submittedName>
        <fullName evidence="2">Unannotated protein</fullName>
    </submittedName>
</protein>
<evidence type="ECO:0000256" key="1">
    <source>
        <dbReference type="SAM" id="Phobius"/>
    </source>
</evidence>
<dbReference type="AlphaFoldDB" id="A0A6J7DWT6"/>
<organism evidence="2">
    <name type="scientific">freshwater metagenome</name>
    <dbReference type="NCBI Taxonomy" id="449393"/>
    <lineage>
        <taxon>unclassified sequences</taxon>
        <taxon>metagenomes</taxon>
        <taxon>ecological metagenomes</taxon>
    </lineage>
</organism>
<evidence type="ECO:0000313" key="2">
    <source>
        <dbReference type="EMBL" id="CAB4874028.1"/>
    </source>
</evidence>
<reference evidence="2" key="1">
    <citation type="submission" date="2020-05" db="EMBL/GenBank/DDBJ databases">
        <authorList>
            <person name="Chiriac C."/>
            <person name="Salcher M."/>
            <person name="Ghai R."/>
            <person name="Kavagutti S V."/>
        </authorList>
    </citation>
    <scope>NUCLEOTIDE SEQUENCE</scope>
</reference>
<sequence length="172" mass="18366">MMRQFSLALGQLFVVFIVQEAIVNQFRLPGGGFSLLLIFTLVWAVLSLPEIAAFIGFISGLFMDLSQSSSGPIGHWTLLMIAACYCVAYLGSGNDSLSGNPLGFTFLTTSAVFLVELAFVATGALLGVGSGSFGQILLTILGVSIWSLVVTPIFLPLFSYLHSLTFNTRSVI</sequence>
<feature type="transmembrane region" description="Helical" evidence="1">
    <location>
        <begin position="73"/>
        <end position="92"/>
    </location>
</feature>
<name>A0A6J7DWT6_9ZZZZ</name>
<feature type="transmembrane region" description="Helical" evidence="1">
    <location>
        <begin position="136"/>
        <end position="161"/>
    </location>
</feature>
<gene>
    <name evidence="2" type="ORF">UFOPK3342_01155</name>
</gene>
<feature type="transmembrane region" description="Helical" evidence="1">
    <location>
        <begin position="35"/>
        <end position="61"/>
    </location>
</feature>